<gene>
    <name evidence="2" type="ORF">rCG_57917</name>
</gene>
<evidence type="ECO:0000313" key="3">
    <source>
        <dbReference type="Proteomes" id="UP000234681"/>
    </source>
</evidence>
<dbReference type="Proteomes" id="UP000234681">
    <property type="component" value="Chromosome 8"/>
</dbReference>
<protein>
    <submittedName>
        <fullName evidence="2">RCG57917</fullName>
    </submittedName>
</protein>
<evidence type="ECO:0000256" key="1">
    <source>
        <dbReference type="SAM" id="MobiDB-lite"/>
    </source>
</evidence>
<dbReference type="AlphaFoldDB" id="A6J3S3"/>
<sequence length="83" mass="9617">MPGRPVLHPRNRRNPLESIGTQSTNRSICMALPDHSKSQRNYSYPSFIDPAHVSSIRLCTYLAFKSTECLPFYQMHDVNIYYP</sequence>
<evidence type="ECO:0000313" key="2">
    <source>
        <dbReference type="EMBL" id="EDL95246.1"/>
    </source>
</evidence>
<accession>A6J3S3</accession>
<feature type="region of interest" description="Disordered" evidence="1">
    <location>
        <begin position="1"/>
        <end position="25"/>
    </location>
</feature>
<dbReference type="EMBL" id="CH473975">
    <property type="protein sequence ID" value="EDL95246.1"/>
    <property type="molecule type" value="Genomic_DNA"/>
</dbReference>
<reference evidence="3" key="1">
    <citation type="submission" date="2005-09" db="EMBL/GenBank/DDBJ databases">
        <authorList>
            <person name="Mural R.J."/>
            <person name="Li P.W."/>
            <person name="Adams M.D."/>
            <person name="Amanatides P.G."/>
            <person name="Baden-Tillson H."/>
            <person name="Barnstead M."/>
            <person name="Chin S.H."/>
            <person name="Dew I."/>
            <person name="Evans C.A."/>
            <person name="Ferriera S."/>
            <person name="Flanigan M."/>
            <person name="Fosler C."/>
            <person name="Glodek A."/>
            <person name="Gu Z."/>
            <person name="Holt R.A."/>
            <person name="Jennings D."/>
            <person name="Kraft C.L."/>
            <person name="Lu F."/>
            <person name="Nguyen T."/>
            <person name="Nusskern D.R."/>
            <person name="Pfannkoch C.M."/>
            <person name="Sitter C."/>
            <person name="Sutton G.G."/>
            <person name="Venter J.C."/>
            <person name="Wang Z."/>
            <person name="Woodage T."/>
            <person name="Zheng X.H."/>
            <person name="Zhong F."/>
        </authorList>
    </citation>
    <scope>NUCLEOTIDE SEQUENCE [LARGE SCALE GENOMIC DNA]</scope>
    <source>
        <strain>BN</strain>
        <strain evidence="3">Sprague-Dawley</strain>
    </source>
</reference>
<organism evidence="2 3">
    <name type="scientific">Rattus norvegicus</name>
    <name type="common">Rat</name>
    <dbReference type="NCBI Taxonomy" id="10116"/>
    <lineage>
        <taxon>Eukaryota</taxon>
        <taxon>Metazoa</taxon>
        <taxon>Chordata</taxon>
        <taxon>Craniata</taxon>
        <taxon>Vertebrata</taxon>
        <taxon>Euteleostomi</taxon>
        <taxon>Mammalia</taxon>
        <taxon>Eutheria</taxon>
        <taxon>Euarchontoglires</taxon>
        <taxon>Glires</taxon>
        <taxon>Rodentia</taxon>
        <taxon>Myomorpha</taxon>
        <taxon>Muroidea</taxon>
        <taxon>Muridae</taxon>
        <taxon>Murinae</taxon>
        <taxon>Rattus</taxon>
    </lineage>
</organism>
<proteinExistence type="predicted"/>
<name>A6J3S3_RAT</name>